<feature type="transmembrane region" description="Helical" evidence="1">
    <location>
        <begin position="98"/>
        <end position="116"/>
    </location>
</feature>
<feature type="transmembrane region" description="Helical" evidence="1">
    <location>
        <begin position="12"/>
        <end position="34"/>
    </location>
</feature>
<dbReference type="Proteomes" id="UP001594351">
    <property type="component" value="Unassembled WGS sequence"/>
</dbReference>
<keyword evidence="1" id="KW-0472">Membrane</keyword>
<dbReference type="Pfam" id="PF14358">
    <property type="entry name" value="DUF4405"/>
    <property type="match status" value="1"/>
</dbReference>
<organism evidence="3 4">
    <name type="scientific">candidate division CSSED10-310 bacterium</name>
    <dbReference type="NCBI Taxonomy" id="2855610"/>
    <lineage>
        <taxon>Bacteria</taxon>
        <taxon>Bacteria division CSSED10-310</taxon>
    </lineage>
</organism>
<reference evidence="3 4" key="1">
    <citation type="submission" date="2024-09" db="EMBL/GenBank/DDBJ databases">
        <title>Laminarin stimulates single cell rates of sulfate reduction while oxygen inhibits transcriptomic activity in coastal marine sediment.</title>
        <authorList>
            <person name="Lindsay M."/>
            <person name="Orcutt B."/>
            <person name="Emerson D."/>
            <person name="Stepanauskas R."/>
            <person name="D'Angelo T."/>
        </authorList>
    </citation>
    <scope>NUCLEOTIDE SEQUENCE [LARGE SCALE GENOMIC DNA]</scope>
    <source>
        <strain evidence="3">SAG AM-311-K15</strain>
    </source>
</reference>
<sequence length="302" mass="34394">MKKKGLQKRGLTSFLTLAGFLVMSITGIILYIVPQGRIAYWIDWKFLWLTKTDWGNIHILSSLLFIMAGIFHIYFNWKPLMKYFFDKVSGGIKLKKELSITLIVTFVVILSSLYNIPPLSLLIELNEYIKGAWIVQKEYEPPFGHAEQLSLKVFTKKMNIDLEKAVAELKKAGIAFSSADEYLENIARDNETSPLNLYMIIKQFEKNKTAVLNEEYTVEQVEEKFTGTGLGRKTLAAVCEELGINLDQARKKLQNNAIIMQENDNLKDVADKHHINSIDILKVLLVENFSLASPSINDKASQ</sequence>
<name>A0ABV6Z0X5_UNCC1</name>
<feature type="domain" description="Flavinylation-associated cytochrome" evidence="2">
    <location>
        <begin position="12"/>
        <end position="77"/>
    </location>
</feature>
<evidence type="ECO:0000259" key="2">
    <source>
        <dbReference type="Pfam" id="PF14358"/>
    </source>
</evidence>
<gene>
    <name evidence="3" type="ORF">ACFL27_18020</name>
</gene>
<feature type="transmembrane region" description="Helical" evidence="1">
    <location>
        <begin position="54"/>
        <end position="77"/>
    </location>
</feature>
<keyword evidence="4" id="KW-1185">Reference proteome</keyword>
<comment type="caution">
    <text evidence="3">The sequence shown here is derived from an EMBL/GenBank/DDBJ whole genome shotgun (WGS) entry which is preliminary data.</text>
</comment>
<keyword evidence="1" id="KW-1133">Transmembrane helix</keyword>
<evidence type="ECO:0000313" key="3">
    <source>
        <dbReference type="EMBL" id="MFC1852094.1"/>
    </source>
</evidence>
<proteinExistence type="predicted"/>
<accession>A0ABV6Z0X5</accession>
<evidence type="ECO:0000313" key="4">
    <source>
        <dbReference type="Proteomes" id="UP001594351"/>
    </source>
</evidence>
<evidence type="ECO:0000256" key="1">
    <source>
        <dbReference type="SAM" id="Phobius"/>
    </source>
</evidence>
<dbReference type="InterPro" id="IPR025517">
    <property type="entry name" value="DUF4405"/>
</dbReference>
<dbReference type="EMBL" id="JBHPBY010000265">
    <property type="protein sequence ID" value="MFC1852094.1"/>
    <property type="molecule type" value="Genomic_DNA"/>
</dbReference>
<protein>
    <submittedName>
        <fullName evidence="3">DUF4405 domain-containing protein</fullName>
    </submittedName>
</protein>
<keyword evidence="1" id="KW-0812">Transmembrane</keyword>